<gene>
    <name evidence="3" type="ORF">ERUC_LOCUS7278</name>
</gene>
<dbReference type="SUPFAM" id="SSF52540">
    <property type="entry name" value="P-loop containing nucleoside triphosphate hydrolases"/>
    <property type="match status" value="2"/>
</dbReference>
<dbReference type="Gene3D" id="3.40.50.300">
    <property type="entry name" value="P-loop containing nucleotide triphosphate hydrolases"/>
    <property type="match status" value="1"/>
</dbReference>
<dbReference type="InterPro" id="IPR000157">
    <property type="entry name" value="TIR_dom"/>
</dbReference>
<dbReference type="SUPFAM" id="SSF52200">
    <property type="entry name" value="Toll/Interleukin receptor TIR domain"/>
    <property type="match status" value="1"/>
</dbReference>
<dbReference type="Gene3D" id="1.10.8.430">
    <property type="entry name" value="Helical domain of apoptotic protease-activating factors"/>
    <property type="match status" value="2"/>
</dbReference>
<dbReference type="FunFam" id="1.10.8.430:FF:000002">
    <property type="entry name" value="Disease resistance protein (TIR-NBS-LRR class)"/>
    <property type="match status" value="2"/>
</dbReference>
<accession>A0ABC8J6G1</accession>
<dbReference type="Pfam" id="PF01582">
    <property type="entry name" value="TIR"/>
    <property type="match status" value="1"/>
</dbReference>
<name>A0ABC8J6G1_ERUVS</name>
<dbReference type="InterPro" id="IPR002182">
    <property type="entry name" value="NB-ARC"/>
</dbReference>
<evidence type="ECO:0000259" key="2">
    <source>
        <dbReference type="Pfam" id="PF01582"/>
    </source>
</evidence>
<reference evidence="3 4" key="1">
    <citation type="submission" date="2022-03" db="EMBL/GenBank/DDBJ databases">
        <authorList>
            <person name="Macdonald S."/>
            <person name="Ahmed S."/>
            <person name="Newling K."/>
        </authorList>
    </citation>
    <scope>NUCLEOTIDE SEQUENCE [LARGE SCALE GENOMIC DNA]</scope>
</reference>
<dbReference type="InterPro" id="IPR035897">
    <property type="entry name" value="Toll_tir_struct_dom_sf"/>
</dbReference>
<dbReference type="EMBL" id="CAKOAT010081821">
    <property type="protein sequence ID" value="CAH8314893.1"/>
    <property type="molecule type" value="Genomic_DNA"/>
</dbReference>
<dbReference type="PANTHER" id="PTHR11017:SF333">
    <property type="entry name" value="ADP-RIBOSYL CYCLASE_CYCLIC ADP-RIBOSE HYDROLASE-RELATED"/>
    <property type="match status" value="1"/>
</dbReference>
<dbReference type="InterPro" id="IPR027417">
    <property type="entry name" value="P-loop_NTPase"/>
</dbReference>
<dbReference type="PRINTS" id="PR00364">
    <property type="entry name" value="DISEASERSIST"/>
</dbReference>
<organism evidence="3 4">
    <name type="scientific">Eruca vesicaria subsp. sativa</name>
    <name type="common">Garden rocket</name>
    <name type="synonym">Eruca sativa</name>
    <dbReference type="NCBI Taxonomy" id="29727"/>
    <lineage>
        <taxon>Eukaryota</taxon>
        <taxon>Viridiplantae</taxon>
        <taxon>Streptophyta</taxon>
        <taxon>Embryophyta</taxon>
        <taxon>Tracheophyta</taxon>
        <taxon>Spermatophyta</taxon>
        <taxon>Magnoliopsida</taxon>
        <taxon>eudicotyledons</taxon>
        <taxon>Gunneridae</taxon>
        <taxon>Pentapetalae</taxon>
        <taxon>rosids</taxon>
        <taxon>malvids</taxon>
        <taxon>Brassicales</taxon>
        <taxon>Brassicaceae</taxon>
        <taxon>Brassiceae</taxon>
        <taxon>Eruca</taxon>
    </lineage>
</organism>
<dbReference type="Proteomes" id="UP001642260">
    <property type="component" value="Unassembled WGS sequence"/>
</dbReference>
<feature type="domain" description="NB-ARC" evidence="1">
    <location>
        <begin position="245"/>
        <end position="408"/>
    </location>
</feature>
<dbReference type="Gene3D" id="3.80.10.10">
    <property type="entry name" value="Ribonuclease Inhibitor"/>
    <property type="match status" value="1"/>
</dbReference>
<dbReference type="InterPro" id="IPR044974">
    <property type="entry name" value="Disease_R_plants"/>
</dbReference>
<keyword evidence="4" id="KW-1185">Reference proteome</keyword>
<dbReference type="PANTHER" id="PTHR11017">
    <property type="entry name" value="LEUCINE-RICH REPEAT-CONTAINING PROTEIN"/>
    <property type="match status" value="1"/>
</dbReference>
<dbReference type="InterPro" id="IPR042197">
    <property type="entry name" value="Apaf_helical"/>
</dbReference>
<dbReference type="InterPro" id="IPR032675">
    <property type="entry name" value="LRR_dom_sf"/>
</dbReference>
<dbReference type="SUPFAM" id="SSF52047">
    <property type="entry name" value="RNI-like"/>
    <property type="match status" value="1"/>
</dbReference>
<evidence type="ECO:0000313" key="3">
    <source>
        <dbReference type="EMBL" id="CAH8314893.1"/>
    </source>
</evidence>
<sequence length="660" mass="74283">MFCMYAFGQKSPYDGFEKLAQEITTLSGGLPVGIRFMGSYFRGKSKKEWENELPRLKTSVDGGLGSILKFTYDALSGHDKEIAHHYISSLRDVKGLSEARQELTITNEDLKLLRNLKWMDLIRSRGLKELPATNLKRLNLSYCSSLGKLPPPVEKTSMLKKLDVGSCSKLVTFPNLELAKLSQLINLRFTHVDFHPTNWYTKAEMNKAIATDISTKLNNAAPFSEFEGLVGMGDHIKKMEELLRLDLDEVRVIGISGLLGSGKTTIAKYINQLLAHQFQLSTFINIKGGDPIFFHDEHKAKLHLQTQLFSQLINEKDTGESLHLGVAQESFKDKKVLVVLEDVDQFGVRQLEVLVKELRGFGPGSRIIITSQDRKFLKAQGIKHIYKVGFPASDEALQIFCMYAFGQKSPYDGFEKLAQEITTLCGELPAGIRFMGSYFRGKSEEEWENELPRLKTSVDGGLESILKFTYDGLSGHDKEIAHHYISSLRDVELTEKMETFLRKGLSQVRPKLTITNQDVKENVNTSERASRGMSSNGLLPTVHIYCADTLQYSFASHLSLDFHRKGIVASVHCNESLDVKEGASASVVVLSKDYLSSPSCLDTLVRVLQCRRKHVQLVVPVFYDFSPSDMTVPKQESDHRIVNWTSALKELRESPDIQSR</sequence>
<evidence type="ECO:0000259" key="1">
    <source>
        <dbReference type="Pfam" id="PF00931"/>
    </source>
</evidence>
<dbReference type="Gene3D" id="3.40.50.10140">
    <property type="entry name" value="Toll/interleukin-1 receptor homology (TIR) domain"/>
    <property type="match status" value="1"/>
</dbReference>
<evidence type="ECO:0000313" key="4">
    <source>
        <dbReference type="Proteomes" id="UP001642260"/>
    </source>
</evidence>
<feature type="domain" description="TIR" evidence="2">
    <location>
        <begin position="583"/>
        <end position="650"/>
    </location>
</feature>
<proteinExistence type="predicted"/>
<evidence type="ECO:0008006" key="5">
    <source>
        <dbReference type="Google" id="ProtNLM"/>
    </source>
</evidence>
<dbReference type="Pfam" id="PF00931">
    <property type="entry name" value="NB-ARC"/>
    <property type="match status" value="1"/>
</dbReference>
<dbReference type="AlphaFoldDB" id="A0ABC8J6G1"/>
<comment type="caution">
    <text evidence="3">The sequence shown here is derived from an EMBL/GenBank/DDBJ whole genome shotgun (WGS) entry which is preliminary data.</text>
</comment>
<protein>
    <recommendedName>
        <fullName evidence="5">TIR domain-containing protein</fullName>
    </recommendedName>
</protein>